<dbReference type="InterPro" id="IPR013087">
    <property type="entry name" value="Znf_C2H2_type"/>
</dbReference>
<dbReference type="SMART" id="SM00355">
    <property type="entry name" value="ZnF_C2H2"/>
    <property type="match status" value="7"/>
</dbReference>
<evidence type="ECO:0000259" key="7">
    <source>
        <dbReference type="PROSITE" id="PS50157"/>
    </source>
</evidence>
<keyword evidence="3 5" id="KW-0863">Zinc-finger</keyword>
<evidence type="ECO:0000259" key="8">
    <source>
        <dbReference type="PROSITE" id="PS51915"/>
    </source>
</evidence>
<feature type="binding site" evidence="6">
    <location>
        <position position="55"/>
    </location>
    <ligand>
        <name>Zn(2+)</name>
        <dbReference type="ChEBI" id="CHEBI:29105"/>
    </ligand>
</feature>
<feature type="domain" description="C2H2-type" evidence="7">
    <location>
        <begin position="250"/>
        <end position="277"/>
    </location>
</feature>
<reference evidence="9" key="1">
    <citation type="submission" date="2018-07" db="EMBL/GenBank/DDBJ databases">
        <authorList>
            <person name="Quirk P.G."/>
            <person name="Krulwich T.A."/>
        </authorList>
    </citation>
    <scope>NUCLEOTIDE SEQUENCE</scope>
</reference>
<dbReference type="GO" id="GO:0005634">
    <property type="term" value="C:nucleus"/>
    <property type="evidence" value="ECO:0007669"/>
    <property type="project" value="InterPro"/>
</dbReference>
<feature type="domain" description="C2H2-type" evidence="7">
    <location>
        <begin position="168"/>
        <end position="191"/>
    </location>
</feature>
<evidence type="ECO:0000256" key="3">
    <source>
        <dbReference type="ARBA" id="ARBA00022771"/>
    </source>
</evidence>
<dbReference type="Gene3D" id="3.30.160.60">
    <property type="entry name" value="Classic Zinc Finger"/>
    <property type="match status" value="4"/>
</dbReference>
<keyword evidence="2" id="KW-0677">Repeat</keyword>
<dbReference type="SUPFAM" id="SSF57667">
    <property type="entry name" value="beta-beta-alpha zinc fingers"/>
    <property type="match status" value="3"/>
</dbReference>
<dbReference type="VEuPathDB" id="VectorBase:CSON004150"/>
<feature type="domain" description="C2H2-type" evidence="7">
    <location>
        <begin position="310"/>
        <end position="337"/>
    </location>
</feature>
<dbReference type="GO" id="GO:0000977">
    <property type="term" value="F:RNA polymerase II transcription regulatory region sequence-specific DNA binding"/>
    <property type="evidence" value="ECO:0007669"/>
    <property type="project" value="TreeGrafter"/>
</dbReference>
<evidence type="ECO:0000256" key="1">
    <source>
        <dbReference type="ARBA" id="ARBA00022723"/>
    </source>
</evidence>
<dbReference type="PANTHER" id="PTHR24409:SF295">
    <property type="entry name" value="AZ2-RELATED"/>
    <property type="match status" value="1"/>
</dbReference>
<proteinExistence type="predicted"/>
<dbReference type="Pfam" id="PF00096">
    <property type="entry name" value="zf-C2H2"/>
    <property type="match status" value="1"/>
</dbReference>
<dbReference type="PROSITE" id="PS51915">
    <property type="entry name" value="ZAD"/>
    <property type="match status" value="1"/>
</dbReference>
<feature type="binding site" evidence="6">
    <location>
        <position position="58"/>
    </location>
    <ligand>
        <name>Zn(2+)</name>
        <dbReference type="ChEBI" id="CHEBI:29105"/>
    </ligand>
</feature>
<evidence type="ECO:0000256" key="6">
    <source>
        <dbReference type="PROSITE-ProRule" id="PRU01263"/>
    </source>
</evidence>
<feature type="binding site" evidence="6">
    <location>
        <position position="10"/>
    </location>
    <ligand>
        <name>Zn(2+)</name>
        <dbReference type="ChEBI" id="CHEBI:29105"/>
    </ligand>
</feature>
<dbReference type="PROSITE" id="PS50157">
    <property type="entry name" value="ZINC_FINGER_C2H2_2"/>
    <property type="match status" value="5"/>
</dbReference>
<dbReference type="Gene3D" id="3.40.1800.20">
    <property type="match status" value="1"/>
</dbReference>
<keyword evidence="1 6" id="KW-0479">Metal-binding</keyword>
<feature type="domain" description="C2H2-type" evidence="7">
    <location>
        <begin position="194"/>
        <end position="222"/>
    </location>
</feature>
<feature type="binding site" evidence="6">
    <location>
        <position position="13"/>
    </location>
    <ligand>
        <name>Zn(2+)</name>
        <dbReference type="ChEBI" id="CHEBI:29105"/>
    </ligand>
</feature>
<dbReference type="Pfam" id="PF07776">
    <property type="entry name" value="zf-AD"/>
    <property type="match status" value="1"/>
</dbReference>
<name>A0A336MQM7_CULSO</name>
<sequence>MQDTNLPHYCRSCGLKDPTPKTLLTEKWQNEDLLKIFEDCTSVNIISDNFSKILCIKCHDKLIEFHQFRVQTRETHLKLINDELFELVEIKEEIEELPLMTENIIVAPLMYNKDNDIEETEDEAVERYQTSTKKQLGVICLGCRTIFTSSIKFRKHMKENQTANDHQWTCNYCFKKFHNLKKLESHLMKVHKEFECEKCGQSLNGSVKLNLHLTQAHNHRSKVDCCPHCAKFVKNIHNHIAVVHKKLKRYFCDVCNRGCVTLDALRAHMRVHTGEKPYKCSFPECDQTFKQTGHRRQHERNFHGPVSDPVTCDICMKLFKNKYTLKEHRKIHFSETIKCKECDAVFALERYLKEHLFVLNVENFSRQRPDCNITGGNIWELDTFVRYVIGFLSISNYLRTISLVYMKKSGNMRVMLKGVAALIAEWII</sequence>
<dbReference type="GO" id="GO:0000981">
    <property type="term" value="F:DNA-binding transcription factor activity, RNA polymerase II-specific"/>
    <property type="evidence" value="ECO:0007669"/>
    <property type="project" value="TreeGrafter"/>
</dbReference>
<evidence type="ECO:0000256" key="4">
    <source>
        <dbReference type="ARBA" id="ARBA00022833"/>
    </source>
</evidence>
<dbReference type="FunFam" id="3.30.160.60:FF:002343">
    <property type="entry name" value="Zinc finger protein 33A"/>
    <property type="match status" value="1"/>
</dbReference>
<dbReference type="AlphaFoldDB" id="A0A336MQM7"/>
<dbReference type="PROSITE" id="PS00028">
    <property type="entry name" value="ZINC_FINGER_C2H2_1"/>
    <property type="match status" value="5"/>
</dbReference>
<dbReference type="SUPFAM" id="SSF57716">
    <property type="entry name" value="Glucocorticoid receptor-like (DNA-binding domain)"/>
    <property type="match status" value="1"/>
</dbReference>
<organism evidence="9">
    <name type="scientific">Culicoides sonorensis</name>
    <name type="common">Biting midge</name>
    <dbReference type="NCBI Taxonomy" id="179676"/>
    <lineage>
        <taxon>Eukaryota</taxon>
        <taxon>Metazoa</taxon>
        <taxon>Ecdysozoa</taxon>
        <taxon>Arthropoda</taxon>
        <taxon>Hexapoda</taxon>
        <taxon>Insecta</taxon>
        <taxon>Pterygota</taxon>
        <taxon>Neoptera</taxon>
        <taxon>Endopterygota</taxon>
        <taxon>Diptera</taxon>
        <taxon>Nematocera</taxon>
        <taxon>Chironomoidea</taxon>
        <taxon>Ceratopogonidae</taxon>
        <taxon>Ceratopogoninae</taxon>
        <taxon>Culicoides</taxon>
        <taxon>Monoculicoides</taxon>
    </lineage>
</organism>
<feature type="domain" description="ZAD" evidence="8">
    <location>
        <begin position="8"/>
        <end position="82"/>
    </location>
</feature>
<gene>
    <name evidence="9" type="primary">CSON004150</name>
</gene>
<dbReference type="InterPro" id="IPR012934">
    <property type="entry name" value="Znf_AD"/>
</dbReference>
<evidence type="ECO:0000256" key="5">
    <source>
        <dbReference type="PROSITE-ProRule" id="PRU00042"/>
    </source>
</evidence>
<protein>
    <submittedName>
        <fullName evidence="9">CSON004150 protein</fullName>
    </submittedName>
</protein>
<evidence type="ECO:0000313" key="9">
    <source>
        <dbReference type="EMBL" id="SSX31831.1"/>
    </source>
</evidence>
<dbReference type="GO" id="GO:0008270">
    <property type="term" value="F:zinc ion binding"/>
    <property type="evidence" value="ECO:0007669"/>
    <property type="project" value="UniProtKB-UniRule"/>
</dbReference>
<keyword evidence="4 6" id="KW-0862">Zinc</keyword>
<accession>A0A336MQM7</accession>
<dbReference type="InterPro" id="IPR036236">
    <property type="entry name" value="Znf_C2H2_sf"/>
</dbReference>
<dbReference type="SMART" id="SM00868">
    <property type="entry name" value="zf-AD"/>
    <property type="match status" value="2"/>
</dbReference>
<dbReference type="EMBL" id="UFQT01001800">
    <property type="protein sequence ID" value="SSX31831.1"/>
    <property type="molecule type" value="Genomic_DNA"/>
</dbReference>
<dbReference type="PANTHER" id="PTHR24409">
    <property type="entry name" value="ZINC FINGER PROTEIN 142"/>
    <property type="match status" value="1"/>
</dbReference>
<evidence type="ECO:0000256" key="2">
    <source>
        <dbReference type="ARBA" id="ARBA00022737"/>
    </source>
</evidence>
<feature type="domain" description="C2H2-type" evidence="7">
    <location>
        <begin position="278"/>
        <end position="303"/>
    </location>
</feature>